<keyword evidence="4" id="KW-1185">Reference proteome</keyword>
<dbReference type="PANTHER" id="PTHR45669">
    <property type="entry name" value="GLUTAREDOXIN DOMAIN-CONTAINING CYSTEINE-RICH PROTEIN CG12206-RELATED"/>
    <property type="match status" value="1"/>
</dbReference>
<dbReference type="PANTHER" id="PTHR45669:SF26">
    <property type="entry name" value="GLUTAREDOXIN DOMAIN-CONTAINING PROTEIN"/>
    <property type="match status" value="1"/>
</dbReference>
<dbReference type="SUPFAM" id="SSF52833">
    <property type="entry name" value="Thioredoxin-like"/>
    <property type="match status" value="1"/>
</dbReference>
<gene>
    <name evidence="3" type="ORF">CEURO_LOCUS12588</name>
</gene>
<evidence type="ECO:0000313" key="4">
    <source>
        <dbReference type="Proteomes" id="UP001152484"/>
    </source>
</evidence>
<feature type="domain" description="Glutaredoxin" evidence="2">
    <location>
        <begin position="110"/>
        <end position="178"/>
    </location>
</feature>
<dbReference type="EMBL" id="CAMAPE010000031">
    <property type="protein sequence ID" value="CAH9094103.1"/>
    <property type="molecule type" value="Genomic_DNA"/>
</dbReference>
<comment type="caution">
    <text evidence="3">The sequence shown here is derived from an EMBL/GenBank/DDBJ whole genome shotgun (WGS) entry which is preliminary data.</text>
</comment>
<name>A0A9P1EBH4_CUSEU</name>
<evidence type="ECO:0000256" key="1">
    <source>
        <dbReference type="SAM" id="MobiDB-lite"/>
    </source>
</evidence>
<evidence type="ECO:0000259" key="2">
    <source>
        <dbReference type="Pfam" id="PF00462"/>
    </source>
</evidence>
<dbReference type="PROSITE" id="PS51354">
    <property type="entry name" value="GLUTAREDOXIN_2"/>
    <property type="match status" value="1"/>
</dbReference>
<dbReference type="Pfam" id="PF23733">
    <property type="entry name" value="GRXCR1-2_C"/>
    <property type="match status" value="1"/>
</dbReference>
<dbReference type="InterPro" id="IPR002109">
    <property type="entry name" value="Glutaredoxin"/>
</dbReference>
<sequence length="254" mass="28586">MWLSRTKSKTRIPRSVSSDFSCSSFKDVLSLCSVDDPTSEIQTHFKKSNIFHRVRRVNAVLRAFSGQLPPGSQSKSRPALESEPRPYAPADQPERPKSISLPGSEKKIVVYLTSLRVVRRTFEDCKDVQAILRSFRVSIDERDLSMDARFMDELKTILGIREKRKLTLPRVFIGGRYVGGADEIRQLHEAGELKGYLEGLPPAIPATCEVCDGYRFTLCQDCNGSRKYYSEKSGFRICTTCNENGLIRCSSCSG</sequence>
<dbReference type="Pfam" id="PF00462">
    <property type="entry name" value="Glutaredoxin"/>
    <property type="match status" value="1"/>
</dbReference>
<dbReference type="AlphaFoldDB" id="A0A9P1EBH4"/>
<accession>A0A9P1EBH4</accession>
<protein>
    <recommendedName>
        <fullName evidence="2">Glutaredoxin domain-containing protein</fullName>
    </recommendedName>
</protein>
<evidence type="ECO:0000313" key="3">
    <source>
        <dbReference type="EMBL" id="CAH9094103.1"/>
    </source>
</evidence>
<dbReference type="Proteomes" id="UP001152484">
    <property type="component" value="Unassembled WGS sequence"/>
</dbReference>
<reference evidence="3" key="1">
    <citation type="submission" date="2022-07" db="EMBL/GenBank/DDBJ databases">
        <authorList>
            <person name="Macas J."/>
            <person name="Novak P."/>
            <person name="Neumann P."/>
        </authorList>
    </citation>
    <scope>NUCLEOTIDE SEQUENCE</scope>
</reference>
<proteinExistence type="predicted"/>
<dbReference type="OrthoDB" id="423313at2759"/>
<dbReference type="CDD" id="cd03031">
    <property type="entry name" value="GRX_GRX_like"/>
    <property type="match status" value="1"/>
</dbReference>
<dbReference type="InterPro" id="IPR036249">
    <property type="entry name" value="Thioredoxin-like_sf"/>
</dbReference>
<dbReference type="Gene3D" id="3.40.30.10">
    <property type="entry name" value="Glutaredoxin"/>
    <property type="match status" value="1"/>
</dbReference>
<feature type="region of interest" description="Disordered" evidence="1">
    <location>
        <begin position="66"/>
        <end position="100"/>
    </location>
</feature>
<organism evidence="3 4">
    <name type="scientific">Cuscuta europaea</name>
    <name type="common">European dodder</name>
    <dbReference type="NCBI Taxonomy" id="41803"/>
    <lineage>
        <taxon>Eukaryota</taxon>
        <taxon>Viridiplantae</taxon>
        <taxon>Streptophyta</taxon>
        <taxon>Embryophyta</taxon>
        <taxon>Tracheophyta</taxon>
        <taxon>Spermatophyta</taxon>
        <taxon>Magnoliopsida</taxon>
        <taxon>eudicotyledons</taxon>
        <taxon>Gunneridae</taxon>
        <taxon>Pentapetalae</taxon>
        <taxon>asterids</taxon>
        <taxon>lamiids</taxon>
        <taxon>Solanales</taxon>
        <taxon>Convolvulaceae</taxon>
        <taxon>Cuscuteae</taxon>
        <taxon>Cuscuta</taxon>
        <taxon>Cuscuta subgen. Cuscuta</taxon>
    </lineage>
</organism>